<evidence type="ECO:0000256" key="4">
    <source>
        <dbReference type="ARBA" id="ARBA00022553"/>
    </source>
</evidence>
<evidence type="ECO:0000313" key="10">
    <source>
        <dbReference type="Proteomes" id="UP000287547"/>
    </source>
</evidence>
<feature type="domain" description="Histidine kinase" evidence="8">
    <location>
        <begin position="86"/>
        <end position="289"/>
    </location>
</feature>
<dbReference type="GO" id="GO:0000155">
    <property type="term" value="F:phosphorelay sensor kinase activity"/>
    <property type="evidence" value="ECO:0007669"/>
    <property type="project" value="InterPro"/>
</dbReference>
<dbReference type="Pfam" id="PF02518">
    <property type="entry name" value="HATPase_c"/>
    <property type="match status" value="1"/>
</dbReference>
<dbReference type="InterPro" id="IPR005467">
    <property type="entry name" value="His_kinase_dom"/>
</dbReference>
<comment type="caution">
    <text evidence="9">The sequence shown here is derived from an EMBL/GenBank/DDBJ whole genome shotgun (WGS) entry which is preliminary data.</text>
</comment>
<dbReference type="SUPFAM" id="SSF47384">
    <property type="entry name" value="Homodimeric domain of signal transducing histidine kinase"/>
    <property type="match status" value="1"/>
</dbReference>
<dbReference type="OrthoDB" id="5012372at2"/>
<dbReference type="PANTHER" id="PTHR43547">
    <property type="entry name" value="TWO-COMPONENT HISTIDINE KINASE"/>
    <property type="match status" value="1"/>
</dbReference>
<proteinExistence type="predicted"/>
<dbReference type="PROSITE" id="PS50109">
    <property type="entry name" value="HIS_KIN"/>
    <property type="match status" value="1"/>
</dbReference>
<dbReference type="EMBL" id="QHKI01000020">
    <property type="protein sequence ID" value="RSM83223.1"/>
    <property type="molecule type" value="Genomic_DNA"/>
</dbReference>
<evidence type="ECO:0000256" key="7">
    <source>
        <dbReference type="SAM" id="Phobius"/>
    </source>
</evidence>
<protein>
    <recommendedName>
        <fullName evidence="3">histidine kinase</fullName>
        <ecNumber evidence="3">2.7.13.3</ecNumber>
    </recommendedName>
</protein>
<dbReference type="Gene3D" id="1.10.287.130">
    <property type="match status" value="1"/>
</dbReference>
<dbReference type="InterPro" id="IPR036097">
    <property type="entry name" value="HisK_dim/P_sf"/>
</dbReference>
<organism evidence="9 10">
    <name type="scientific">Kibdelosporangium aridum</name>
    <dbReference type="NCBI Taxonomy" id="2030"/>
    <lineage>
        <taxon>Bacteria</taxon>
        <taxon>Bacillati</taxon>
        <taxon>Actinomycetota</taxon>
        <taxon>Actinomycetes</taxon>
        <taxon>Pseudonocardiales</taxon>
        <taxon>Pseudonocardiaceae</taxon>
        <taxon>Kibdelosporangium</taxon>
    </lineage>
</organism>
<dbReference type="CDD" id="cd00082">
    <property type="entry name" value="HisKA"/>
    <property type="match status" value="1"/>
</dbReference>
<evidence type="ECO:0000256" key="6">
    <source>
        <dbReference type="ARBA" id="ARBA00023012"/>
    </source>
</evidence>
<dbReference type="InterPro" id="IPR036890">
    <property type="entry name" value="HATPase_C_sf"/>
</dbReference>
<reference evidence="9 10" key="1">
    <citation type="submission" date="2018-05" db="EMBL/GenBank/DDBJ databases">
        <title>Evolution of GPA BGCs.</title>
        <authorList>
            <person name="Waglechner N."/>
            <person name="Wright G.D."/>
        </authorList>
    </citation>
    <scope>NUCLEOTIDE SEQUENCE [LARGE SCALE GENOMIC DNA]</scope>
    <source>
        <strain evidence="9 10">A82846</strain>
    </source>
</reference>
<evidence type="ECO:0000256" key="5">
    <source>
        <dbReference type="ARBA" id="ARBA00022777"/>
    </source>
</evidence>
<dbReference type="GO" id="GO:0005886">
    <property type="term" value="C:plasma membrane"/>
    <property type="evidence" value="ECO:0007669"/>
    <property type="project" value="UniProtKB-SubCell"/>
</dbReference>
<keyword evidence="4" id="KW-0597">Phosphoprotein</keyword>
<gene>
    <name evidence="9" type="ORF">DMH04_24160</name>
</gene>
<dbReference type="SUPFAM" id="SSF55874">
    <property type="entry name" value="ATPase domain of HSP90 chaperone/DNA topoisomerase II/histidine kinase"/>
    <property type="match status" value="1"/>
</dbReference>
<accession>A0A428Z711</accession>
<evidence type="ECO:0000313" key="9">
    <source>
        <dbReference type="EMBL" id="RSM83223.1"/>
    </source>
</evidence>
<evidence type="ECO:0000256" key="1">
    <source>
        <dbReference type="ARBA" id="ARBA00000085"/>
    </source>
</evidence>
<comment type="subcellular location">
    <subcellularLocation>
        <location evidence="2">Cell membrane</location>
    </subcellularLocation>
</comment>
<keyword evidence="5 9" id="KW-0418">Kinase</keyword>
<evidence type="ECO:0000256" key="2">
    <source>
        <dbReference type="ARBA" id="ARBA00004236"/>
    </source>
</evidence>
<dbReference type="InterPro" id="IPR003594">
    <property type="entry name" value="HATPase_dom"/>
</dbReference>
<keyword evidence="7" id="KW-0812">Transmembrane</keyword>
<feature type="transmembrane region" description="Helical" evidence="7">
    <location>
        <begin position="44"/>
        <end position="70"/>
    </location>
</feature>
<sequence>MVHLRRLRTRLTLITGLLVVLVLGGVAVYVDLGDTDVTVSTPPWWVVVSVIVGVTAVLVLVVWLIIGWMMRPVVLSQRFQRDFLADAAHELRTPLAVIQASVSHALARPKDVADYVRALAEIRAAAERASTGVLLLLDFSRIETGSLELVRAPLRLDLLAEEVVASAVAGGAQAELLSATPAVVDADYALLRHAMDNVLRNAVDRADHVRVAVTTKDGEVVITITDDGPGFHPNLLPHIFRRFTRGDTRGHGIGLAFVRSVLVLHGGRVEAANRPEGGAEVRLLLPLSDAP</sequence>
<keyword evidence="5 9" id="KW-0808">Transferase</keyword>
<dbReference type="Pfam" id="PF00512">
    <property type="entry name" value="HisKA"/>
    <property type="match status" value="1"/>
</dbReference>
<keyword evidence="6" id="KW-0902">Two-component regulatory system</keyword>
<dbReference type="Gene3D" id="3.30.565.10">
    <property type="entry name" value="Histidine kinase-like ATPase, C-terminal domain"/>
    <property type="match status" value="1"/>
</dbReference>
<dbReference type="InterPro" id="IPR003661">
    <property type="entry name" value="HisK_dim/P_dom"/>
</dbReference>
<dbReference type="InterPro" id="IPR004358">
    <property type="entry name" value="Sig_transdc_His_kin-like_C"/>
</dbReference>
<keyword evidence="7" id="KW-1133">Transmembrane helix</keyword>
<evidence type="ECO:0000259" key="8">
    <source>
        <dbReference type="PROSITE" id="PS50109"/>
    </source>
</evidence>
<dbReference type="SMART" id="SM00387">
    <property type="entry name" value="HATPase_c"/>
    <property type="match status" value="1"/>
</dbReference>
<name>A0A428Z711_KIBAR</name>
<dbReference type="AlphaFoldDB" id="A0A428Z711"/>
<dbReference type="PANTHER" id="PTHR43547:SF2">
    <property type="entry name" value="HYBRID SIGNAL TRANSDUCTION HISTIDINE KINASE C"/>
    <property type="match status" value="1"/>
</dbReference>
<dbReference type="CDD" id="cd00075">
    <property type="entry name" value="HATPase"/>
    <property type="match status" value="1"/>
</dbReference>
<keyword evidence="7" id="KW-0472">Membrane</keyword>
<feature type="transmembrane region" description="Helical" evidence="7">
    <location>
        <begin position="12"/>
        <end position="32"/>
    </location>
</feature>
<evidence type="ECO:0000256" key="3">
    <source>
        <dbReference type="ARBA" id="ARBA00012438"/>
    </source>
</evidence>
<dbReference type="Proteomes" id="UP000287547">
    <property type="component" value="Unassembled WGS sequence"/>
</dbReference>
<dbReference type="SMART" id="SM00388">
    <property type="entry name" value="HisKA"/>
    <property type="match status" value="1"/>
</dbReference>
<dbReference type="EC" id="2.7.13.3" evidence="3"/>
<dbReference type="PRINTS" id="PR00344">
    <property type="entry name" value="BCTRLSENSOR"/>
</dbReference>
<comment type="catalytic activity">
    <reaction evidence="1">
        <text>ATP + protein L-histidine = ADP + protein N-phospho-L-histidine.</text>
        <dbReference type="EC" id="2.7.13.3"/>
    </reaction>
</comment>